<dbReference type="EMBL" id="JBAMIC010000012">
    <property type="protein sequence ID" value="KAK7099003.1"/>
    <property type="molecule type" value="Genomic_DNA"/>
</dbReference>
<reference evidence="5 6" key="1">
    <citation type="submission" date="2024-02" db="EMBL/GenBank/DDBJ databases">
        <title>Chromosome-scale genome assembly of the rough periwinkle Littorina saxatilis.</title>
        <authorList>
            <person name="De Jode A."/>
            <person name="Faria R."/>
            <person name="Formenti G."/>
            <person name="Sims Y."/>
            <person name="Smith T.P."/>
            <person name="Tracey A."/>
            <person name="Wood J.M.D."/>
            <person name="Zagrodzka Z.B."/>
            <person name="Johannesson K."/>
            <person name="Butlin R.K."/>
            <person name="Leder E.H."/>
        </authorList>
    </citation>
    <scope>NUCLEOTIDE SEQUENCE [LARGE SCALE GENOMIC DNA]</scope>
    <source>
        <strain evidence="5">Snail1</strain>
        <tissue evidence="5">Muscle</tissue>
    </source>
</reference>
<comment type="caution">
    <text evidence="5">The sequence shown here is derived from an EMBL/GenBank/DDBJ whole genome shotgun (WGS) entry which is preliminary data.</text>
</comment>
<sequence length="398" mass="44346">MESVALILTTVAAILSLTAWADDDGDNEEVYSNVTCDFSNSNFCGWKNQGLKTNSNLTWTIGYYAHDKNFYARLDVSNLSYPRPVTGELASPWLNKEKTGYNCTLEFVYFIRFSGNVCKLFLYQEMSSDLEDLWETNYGTGESFSNTTWVNVNCTAENYRLVFRGVHTSTNFPCGNDTDNEIAIDDIVYHVVPGVYDPSSARNSMSVAQTTATGTIFPKTNPATGTSTRKGRHVDSGRVVLGPGSMAPIIIAALAVVITIVCVIVFVVKRKNRQQRNTHGPHILSQSNYSANAVAEPSYQGVQSEAFATDEQIHTGTANYEYELVDNNSRIVTSNPRNTNAIYNKLGDPPPVQKAKPGITENHYDHFNDTKGHYDTTNAEERRRDQERELTADMYSHI</sequence>
<evidence type="ECO:0000256" key="1">
    <source>
        <dbReference type="SAM" id="MobiDB-lite"/>
    </source>
</evidence>
<feature type="chain" id="PRO_5042917892" description="MAM domain-containing protein" evidence="3">
    <location>
        <begin position="22"/>
        <end position="398"/>
    </location>
</feature>
<dbReference type="Proteomes" id="UP001374579">
    <property type="component" value="Unassembled WGS sequence"/>
</dbReference>
<keyword evidence="2" id="KW-1133">Transmembrane helix</keyword>
<dbReference type="SMART" id="SM00137">
    <property type="entry name" value="MAM"/>
    <property type="match status" value="1"/>
</dbReference>
<feature type="region of interest" description="Disordered" evidence="1">
    <location>
        <begin position="362"/>
        <end position="398"/>
    </location>
</feature>
<keyword evidence="2" id="KW-0812">Transmembrane</keyword>
<feature type="transmembrane region" description="Helical" evidence="2">
    <location>
        <begin position="246"/>
        <end position="268"/>
    </location>
</feature>
<feature type="signal peptide" evidence="3">
    <location>
        <begin position="1"/>
        <end position="21"/>
    </location>
</feature>
<keyword evidence="6" id="KW-1185">Reference proteome</keyword>
<dbReference type="InterPro" id="IPR000998">
    <property type="entry name" value="MAM_dom"/>
</dbReference>
<proteinExistence type="predicted"/>
<dbReference type="Pfam" id="PF00629">
    <property type="entry name" value="MAM"/>
    <property type="match status" value="1"/>
</dbReference>
<dbReference type="SUPFAM" id="SSF49899">
    <property type="entry name" value="Concanavalin A-like lectins/glucanases"/>
    <property type="match status" value="1"/>
</dbReference>
<dbReference type="Gene3D" id="2.60.120.200">
    <property type="match status" value="1"/>
</dbReference>
<feature type="compositionally biased region" description="Basic and acidic residues" evidence="1">
    <location>
        <begin position="362"/>
        <end position="391"/>
    </location>
</feature>
<dbReference type="AlphaFoldDB" id="A0AAN9G815"/>
<evidence type="ECO:0000313" key="5">
    <source>
        <dbReference type="EMBL" id="KAK7099003.1"/>
    </source>
</evidence>
<keyword evidence="3" id="KW-0732">Signal</keyword>
<accession>A0AAN9G815</accession>
<evidence type="ECO:0000256" key="3">
    <source>
        <dbReference type="SAM" id="SignalP"/>
    </source>
</evidence>
<feature type="domain" description="MAM" evidence="4">
    <location>
        <begin position="34"/>
        <end position="187"/>
    </location>
</feature>
<evidence type="ECO:0000313" key="6">
    <source>
        <dbReference type="Proteomes" id="UP001374579"/>
    </source>
</evidence>
<evidence type="ECO:0000256" key="2">
    <source>
        <dbReference type="SAM" id="Phobius"/>
    </source>
</evidence>
<name>A0AAN9G815_9CAEN</name>
<keyword evidence="2" id="KW-0472">Membrane</keyword>
<protein>
    <recommendedName>
        <fullName evidence="4">MAM domain-containing protein</fullName>
    </recommendedName>
</protein>
<dbReference type="PROSITE" id="PS50060">
    <property type="entry name" value="MAM_2"/>
    <property type="match status" value="1"/>
</dbReference>
<dbReference type="GO" id="GO:0016020">
    <property type="term" value="C:membrane"/>
    <property type="evidence" value="ECO:0007669"/>
    <property type="project" value="InterPro"/>
</dbReference>
<evidence type="ECO:0000259" key="4">
    <source>
        <dbReference type="PROSITE" id="PS50060"/>
    </source>
</evidence>
<gene>
    <name evidence="5" type="ORF">V1264_003208</name>
</gene>
<organism evidence="5 6">
    <name type="scientific">Littorina saxatilis</name>
    <dbReference type="NCBI Taxonomy" id="31220"/>
    <lineage>
        <taxon>Eukaryota</taxon>
        <taxon>Metazoa</taxon>
        <taxon>Spiralia</taxon>
        <taxon>Lophotrochozoa</taxon>
        <taxon>Mollusca</taxon>
        <taxon>Gastropoda</taxon>
        <taxon>Caenogastropoda</taxon>
        <taxon>Littorinimorpha</taxon>
        <taxon>Littorinoidea</taxon>
        <taxon>Littorinidae</taxon>
        <taxon>Littorina</taxon>
    </lineage>
</organism>
<dbReference type="InterPro" id="IPR013320">
    <property type="entry name" value="ConA-like_dom_sf"/>
</dbReference>